<evidence type="ECO:0000313" key="3">
    <source>
        <dbReference type="Proteomes" id="UP000799777"/>
    </source>
</evidence>
<sequence length="192" mass="21951">MGALRTIPLGLAQNVTHFKLMIDKAYQFVHAGCPVEFGVPINRKKRSREERLEPEELKALQWIQEHFPHVRPDFIFKSMPEGSIWSIEPVADGRKLQFVVAKTSSFDLNPANYTRRLSKVKSSVEAFIAKGTIALRQKLSKGEHPERYPGAGRSERDYSNRKWDASPTSPSRYLPTESKSDTRRLRDSTVPK</sequence>
<proteinExistence type="predicted"/>
<feature type="compositionally biased region" description="Basic and acidic residues" evidence="1">
    <location>
        <begin position="140"/>
        <end position="164"/>
    </location>
</feature>
<keyword evidence="3" id="KW-1185">Reference proteome</keyword>
<protein>
    <submittedName>
        <fullName evidence="2">Uncharacterized protein</fullName>
    </submittedName>
</protein>
<evidence type="ECO:0000256" key="1">
    <source>
        <dbReference type="SAM" id="MobiDB-lite"/>
    </source>
</evidence>
<reference evidence="2" key="1">
    <citation type="journal article" date="2020" name="Stud. Mycol.">
        <title>101 Dothideomycetes genomes: a test case for predicting lifestyles and emergence of pathogens.</title>
        <authorList>
            <person name="Haridas S."/>
            <person name="Albert R."/>
            <person name="Binder M."/>
            <person name="Bloem J."/>
            <person name="Labutti K."/>
            <person name="Salamov A."/>
            <person name="Andreopoulos B."/>
            <person name="Baker S."/>
            <person name="Barry K."/>
            <person name="Bills G."/>
            <person name="Bluhm B."/>
            <person name="Cannon C."/>
            <person name="Castanera R."/>
            <person name="Culley D."/>
            <person name="Daum C."/>
            <person name="Ezra D."/>
            <person name="Gonzalez J."/>
            <person name="Henrissat B."/>
            <person name="Kuo A."/>
            <person name="Liang C."/>
            <person name="Lipzen A."/>
            <person name="Lutzoni F."/>
            <person name="Magnuson J."/>
            <person name="Mondo S."/>
            <person name="Nolan M."/>
            <person name="Ohm R."/>
            <person name="Pangilinan J."/>
            <person name="Park H.-J."/>
            <person name="Ramirez L."/>
            <person name="Alfaro M."/>
            <person name="Sun H."/>
            <person name="Tritt A."/>
            <person name="Yoshinaga Y."/>
            <person name="Zwiers L.-H."/>
            <person name="Turgeon B."/>
            <person name="Goodwin S."/>
            <person name="Spatafora J."/>
            <person name="Crous P."/>
            <person name="Grigoriev I."/>
        </authorList>
    </citation>
    <scope>NUCLEOTIDE SEQUENCE</scope>
    <source>
        <strain evidence="2">CBS 110217</strain>
    </source>
</reference>
<dbReference type="AlphaFoldDB" id="A0A9P4HBM4"/>
<organism evidence="2 3">
    <name type="scientific">Setomelanomma holmii</name>
    <dbReference type="NCBI Taxonomy" id="210430"/>
    <lineage>
        <taxon>Eukaryota</taxon>
        <taxon>Fungi</taxon>
        <taxon>Dikarya</taxon>
        <taxon>Ascomycota</taxon>
        <taxon>Pezizomycotina</taxon>
        <taxon>Dothideomycetes</taxon>
        <taxon>Pleosporomycetidae</taxon>
        <taxon>Pleosporales</taxon>
        <taxon>Pleosporineae</taxon>
        <taxon>Phaeosphaeriaceae</taxon>
        <taxon>Setomelanomma</taxon>
    </lineage>
</organism>
<feature type="compositionally biased region" description="Basic and acidic residues" evidence="1">
    <location>
        <begin position="178"/>
        <end position="192"/>
    </location>
</feature>
<feature type="region of interest" description="Disordered" evidence="1">
    <location>
        <begin position="139"/>
        <end position="192"/>
    </location>
</feature>
<evidence type="ECO:0000313" key="2">
    <source>
        <dbReference type="EMBL" id="KAF2031673.1"/>
    </source>
</evidence>
<dbReference type="EMBL" id="ML978179">
    <property type="protein sequence ID" value="KAF2031673.1"/>
    <property type="molecule type" value="Genomic_DNA"/>
</dbReference>
<dbReference type="OrthoDB" id="3792666at2759"/>
<dbReference type="Proteomes" id="UP000799777">
    <property type="component" value="Unassembled WGS sequence"/>
</dbReference>
<name>A0A9P4HBM4_9PLEO</name>
<comment type="caution">
    <text evidence="2">The sequence shown here is derived from an EMBL/GenBank/DDBJ whole genome shotgun (WGS) entry which is preliminary data.</text>
</comment>
<gene>
    <name evidence="2" type="ORF">EK21DRAFT_110797</name>
</gene>
<accession>A0A9P4HBM4</accession>